<sequence>MSTTKIGRSAITGRFTTVKTAKGNPRTHIVETIKKK</sequence>
<organism evidence="1 2">
    <name type="scientific">Roseibium alexandrii (strain DSM 17067 / NCIMB 14079 / DFL-11)</name>
    <name type="common">Labrenzia alexandrii</name>
    <dbReference type="NCBI Taxonomy" id="244592"/>
    <lineage>
        <taxon>Bacteria</taxon>
        <taxon>Pseudomonadati</taxon>
        <taxon>Pseudomonadota</taxon>
        <taxon>Alphaproteobacteria</taxon>
        <taxon>Hyphomicrobiales</taxon>
        <taxon>Stappiaceae</taxon>
        <taxon>Roseibium</taxon>
    </lineage>
</organism>
<reference evidence="1 2" key="2">
    <citation type="submission" date="2013-04" db="EMBL/GenBank/DDBJ databases">
        <authorList>
            <person name="Fiebig A."/>
            <person name="Pradella S."/>
            <person name="Wagner-Doebler I."/>
        </authorList>
    </citation>
    <scope>NUCLEOTIDE SEQUENCE [LARGE SCALE GENOMIC DNA]</scope>
    <source>
        <strain evidence="2">DSM 17067 / NCIMB 14079 / DFL-11</strain>
    </source>
</reference>
<name>A0A5E8H1W3_ROSAD</name>
<accession>A0A5E8H1W3</accession>
<protein>
    <submittedName>
        <fullName evidence="1">Uncharacterized protein</fullName>
    </submittedName>
</protein>
<dbReference type="EMBL" id="ACCU02000003">
    <property type="protein sequence ID" value="EEE45298.2"/>
    <property type="molecule type" value="Genomic_DNA"/>
</dbReference>
<gene>
    <name evidence="1" type="ORF">SADFL11_2587</name>
</gene>
<proteinExistence type="predicted"/>
<dbReference type="AlphaFoldDB" id="A0A5E8H1W3"/>
<evidence type="ECO:0000313" key="1">
    <source>
        <dbReference type="EMBL" id="EEE45298.2"/>
    </source>
</evidence>
<reference evidence="1 2" key="1">
    <citation type="submission" date="2008-01" db="EMBL/GenBank/DDBJ databases">
        <authorList>
            <person name="Wagner-Dobler I."/>
            <person name="Ferriera S."/>
            <person name="Johnson J."/>
            <person name="Kravitz S."/>
            <person name="Beeson K."/>
            <person name="Sutton G."/>
            <person name="Rogers Y.-H."/>
            <person name="Friedman R."/>
            <person name="Frazier M."/>
            <person name="Venter J.C."/>
        </authorList>
    </citation>
    <scope>NUCLEOTIDE SEQUENCE [LARGE SCALE GENOMIC DNA]</scope>
    <source>
        <strain evidence="2">DSM 17067 / NCIMB 14079 / DFL-11</strain>
    </source>
</reference>
<evidence type="ECO:0000313" key="2">
    <source>
        <dbReference type="Proteomes" id="UP000004703"/>
    </source>
</evidence>
<comment type="caution">
    <text evidence="1">The sequence shown here is derived from an EMBL/GenBank/DDBJ whole genome shotgun (WGS) entry which is preliminary data.</text>
</comment>
<dbReference type="Proteomes" id="UP000004703">
    <property type="component" value="Chromosome"/>
</dbReference>